<feature type="region of interest" description="Disordered" evidence="1">
    <location>
        <begin position="108"/>
        <end position="197"/>
    </location>
</feature>
<evidence type="ECO:0000313" key="4">
    <source>
        <dbReference type="Proteomes" id="UP001556367"/>
    </source>
</evidence>
<evidence type="ECO:0000313" key="3">
    <source>
        <dbReference type="EMBL" id="KAL0956342.1"/>
    </source>
</evidence>
<keyword evidence="2" id="KW-0812">Transmembrane</keyword>
<keyword evidence="4" id="KW-1185">Reference proteome</keyword>
<keyword evidence="2" id="KW-1133">Transmembrane helix</keyword>
<reference evidence="4" key="1">
    <citation type="submission" date="2024-06" db="EMBL/GenBank/DDBJ databases">
        <title>Multi-omics analyses provide insights into the biosynthesis of the anticancer antibiotic pleurotin in Hohenbuehelia grisea.</title>
        <authorList>
            <person name="Weaver J.A."/>
            <person name="Alberti F."/>
        </authorList>
    </citation>
    <scope>NUCLEOTIDE SEQUENCE [LARGE SCALE GENOMIC DNA]</scope>
    <source>
        <strain evidence="4">T-177</strain>
    </source>
</reference>
<comment type="caution">
    <text evidence="3">The sequence shown here is derived from an EMBL/GenBank/DDBJ whole genome shotgun (WGS) entry which is preliminary data.</text>
</comment>
<sequence>MARFARDFHPTATLHVRAANPSESAALQGRKAKTPILAGSIIGGVMGLAWIIGFGIYFYKRIRRKRRKAEIAAGLRAPYPKPEEPREKVIIPPDPAVLLGSHQPGERIDLSHQRHASSSSFASKLRRSKNNSENNQAPDEPPASQDSPQDAPVPQDESGANMAPAPIPPSPRPRHDTAVTATRISDEMTVPSHSTHV</sequence>
<dbReference type="EMBL" id="JASNQZ010000006">
    <property type="protein sequence ID" value="KAL0956342.1"/>
    <property type="molecule type" value="Genomic_DNA"/>
</dbReference>
<gene>
    <name evidence="3" type="ORF">HGRIS_002492</name>
</gene>
<protein>
    <submittedName>
        <fullName evidence="3">Uncharacterized protein</fullName>
    </submittedName>
</protein>
<name>A0ABR3JLV7_9AGAR</name>
<feature type="transmembrane region" description="Helical" evidence="2">
    <location>
        <begin position="36"/>
        <end position="59"/>
    </location>
</feature>
<organism evidence="3 4">
    <name type="scientific">Hohenbuehelia grisea</name>
    <dbReference type="NCBI Taxonomy" id="104357"/>
    <lineage>
        <taxon>Eukaryota</taxon>
        <taxon>Fungi</taxon>
        <taxon>Dikarya</taxon>
        <taxon>Basidiomycota</taxon>
        <taxon>Agaricomycotina</taxon>
        <taxon>Agaricomycetes</taxon>
        <taxon>Agaricomycetidae</taxon>
        <taxon>Agaricales</taxon>
        <taxon>Pleurotineae</taxon>
        <taxon>Pleurotaceae</taxon>
        <taxon>Hohenbuehelia</taxon>
    </lineage>
</organism>
<proteinExistence type="predicted"/>
<dbReference type="Proteomes" id="UP001556367">
    <property type="component" value="Unassembled WGS sequence"/>
</dbReference>
<keyword evidence="2" id="KW-0472">Membrane</keyword>
<evidence type="ECO:0000256" key="1">
    <source>
        <dbReference type="SAM" id="MobiDB-lite"/>
    </source>
</evidence>
<evidence type="ECO:0000256" key="2">
    <source>
        <dbReference type="SAM" id="Phobius"/>
    </source>
</evidence>
<accession>A0ABR3JLV7</accession>